<dbReference type="RefSeq" id="WP_043317336.1">
    <property type="nucleotide sequence ID" value="NZ_CP101752.1"/>
</dbReference>
<comment type="caution">
    <text evidence="1">The sequence shown here is derived from an EMBL/GenBank/DDBJ whole genome shotgun (WGS) entry which is preliminary data.</text>
</comment>
<reference evidence="1 2" key="1">
    <citation type="submission" date="2016-10" db="EMBL/GenBank/DDBJ databases">
        <authorList>
            <person name="Varghese N."/>
            <person name="Submissions S."/>
        </authorList>
    </citation>
    <scope>NUCLEOTIDE SEQUENCE [LARGE SCALE GENOMIC DNA]</scope>
    <source>
        <strain evidence="1 2">LMG 18378</strain>
    </source>
</reference>
<proteinExistence type="predicted"/>
<organism evidence="1 2">
    <name type="scientific">Pseudomonas citronellolis</name>
    <dbReference type="NCBI Taxonomy" id="53408"/>
    <lineage>
        <taxon>Bacteria</taxon>
        <taxon>Pseudomonadati</taxon>
        <taxon>Pseudomonadota</taxon>
        <taxon>Gammaproteobacteria</taxon>
        <taxon>Pseudomonadales</taxon>
        <taxon>Pseudomonadaceae</taxon>
        <taxon>Pseudomonas</taxon>
    </lineage>
</organism>
<protein>
    <submittedName>
        <fullName evidence="1">Uncharacterized protein</fullName>
    </submittedName>
</protein>
<evidence type="ECO:0000313" key="2">
    <source>
        <dbReference type="Proteomes" id="UP000183385"/>
    </source>
</evidence>
<dbReference type="AlphaFoldDB" id="A0AAQ1HUE0"/>
<name>A0AAQ1HUE0_9PSED</name>
<evidence type="ECO:0000313" key="1">
    <source>
        <dbReference type="EMBL" id="SFC86837.1"/>
    </source>
</evidence>
<accession>A0AAQ1HUE0</accession>
<gene>
    <name evidence="1" type="ORF">SAMN05216577_111190</name>
</gene>
<dbReference type="EMBL" id="FOLS01000011">
    <property type="protein sequence ID" value="SFC86837.1"/>
    <property type="molecule type" value="Genomic_DNA"/>
</dbReference>
<sequence>MSYQYSQEAKQRISALGQTVVAEFIEEIPHGLRKTIYNRLPRIQGFRPGTPPEFKERQKRLIGHLIHPQTSLKDAFDWSIFTQLWEAWGMGRLGGSIPQGDNSELTSDAGPSFLRELAERFPRAAKEDVERLFIFSCFPDHPDVAIALACFRSASTLARDQMIDGLPTRIEDMEQRFAVAEVAAADQANRIGQLEVTAASLVRGIEDFAKNVSQSSNAVSDLRMSLDAEFARSEKTEKVIDSLSVAAKQNADAIAAVSIKADVLEEGVRALVVRGERWDEVATDIAALRVAVESLSAGEADQAETAETVGILLGRVAALESILVGSGAESGTKQRVRLLENKPEGAFVAILSIQNACDLVASNLQATGVARGATIAAARQIVAALAAGQMVQFSGSLADLVADSVAAAIGGPIFHEWRVPVGLISDEAASDCVEIVAGSSGCLLLKGANLSAFEVYGAAVRDIVVRRQFTGSSYGGFALIASWAQGPAAFPDGGTLAELGPVFDTDALPMRGISAKLPQLKYGRLAKEAWPQVDGLETSETTPVTSQLGELLKEAGFEGGSLWRRVSSRAYAALRAIPGGKAEDDLNSLLVSWAAPWARANGGPVKEIIQIAERELANGRADMTV</sequence>
<keyword evidence="2" id="KW-1185">Reference proteome</keyword>
<dbReference type="Proteomes" id="UP000183385">
    <property type="component" value="Unassembled WGS sequence"/>
</dbReference>